<dbReference type="SUPFAM" id="SSF52540">
    <property type="entry name" value="P-loop containing nucleoside triphosphate hydrolases"/>
    <property type="match status" value="1"/>
</dbReference>
<dbReference type="RefSeq" id="XP_043139197.1">
    <property type="nucleotide sequence ID" value="XM_043281749.1"/>
</dbReference>
<proteinExistence type="predicted"/>
<sequence>MFNLPVAEGAPYDSFANQHDEMCLPDTRTWLQCQVTDWAKKPDSKLIFLLNGMAGTGKSTIARTVAQSFDKKGLLGASFFFKRGEADSDNAKRFISTITRQLMTSNRELTSDISRVIEDDPDLSTKALSRQFDNFLFSHCSG</sequence>
<evidence type="ECO:0000313" key="3">
    <source>
        <dbReference type="EMBL" id="BCR90675.1"/>
    </source>
</evidence>
<dbReference type="InterPro" id="IPR056884">
    <property type="entry name" value="NPHP3-like_N"/>
</dbReference>
<organism evidence="3 4">
    <name type="scientific">Aspergillus chevalieri</name>
    <name type="common">Eurotium chevalieri</name>
    <dbReference type="NCBI Taxonomy" id="182096"/>
    <lineage>
        <taxon>Eukaryota</taxon>
        <taxon>Fungi</taxon>
        <taxon>Dikarya</taxon>
        <taxon>Ascomycota</taxon>
        <taxon>Pezizomycotina</taxon>
        <taxon>Eurotiomycetes</taxon>
        <taxon>Eurotiomycetidae</taxon>
        <taxon>Eurotiales</taxon>
        <taxon>Aspergillaceae</taxon>
        <taxon>Aspergillus</taxon>
        <taxon>Aspergillus subgen. Aspergillus</taxon>
    </lineage>
</organism>
<keyword evidence="4" id="KW-1185">Reference proteome</keyword>
<dbReference type="AlphaFoldDB" id="A0A7R7VTT2"/>
<evidence type="ECO:0000259" key="2">
    <source>
        <dbReference type="Pfam" id="PF24883"/>
    </source>
</evidence>
<dbReference type="Proteomes" id="UP000637239">
    <property type="component" value="Chromosome 6"/>
</dbReference>
<reference evidence="3" key="1">
    <citation type="submission" date="2021-01" db="EMBL/GenBank/DDBJ databases">
        <authorList>
            <consortium name="Aspergillus chevalieri M1 genome sequencing consortium"/>
            <person name="Kazuki M."/>
            <person name="Futagami T."/>
        </authorList>
    </citation>
    <scope>NUCLEOTIDE SEQUENCE</scope>
    <source>
        <strain evidence="3">M1</strain>
    </source>
</reference>
<keyword evidence="1" id="KW-0677">Repeat</keyword>
<name>A0A7R7VTT2_ASPCH</name>
<dbReference type="GeneID" id="66985033"/>
<gene>
    <name evidence="3" type="ORF">ACHE_60561A</name>
</gene>
<dbReference type="Gene3D" id="3.40.50.300">
    <property type="entry name" value="P-loop containing nucleotide triphosphate hydrolases"/>
    <property type="match status" value="1"/>
</dbReference>
<evidence type="ECO:0000313" key="4">
    <source>
        <dbReference type="Proteomes" id="UP000637239"/>
    </source>
</evidence>
<accession>A0A7R7VTT2</accession>
<reference evidence="3" key="2">
    <citation type="submission" date="2021-02" db="EMBL/GenBank/DDBJ databases">
        <title>Aspergillus chevalieri M1 genome sequence.</title>
        <authorList>
            <person name="Kadooka C."/>
            <person name="Mori K."/>
            <person name="Futagami T."/>
        </authorList>
    </citation>
    <scope>NUCLEOTIDE SEQUENCE</scope>
    <source>
        <strain evidence="3">M1</strain>
    </source>
</reference>
<protein>
    <recommendedName>
        <fullName evidence="2">Nephrocystin 3-like N-terminal domain-containing protein</fullName>
    </recommendedName>
</protein>
<dbReference type="KEGG" id="ache:ACHE_60561A"/>
<evidence type="ECO:0000256" key="1">
    <source>
        <dbReference type="ARBA" id="ARBA00022737"/>
    </source>
</evidence>
<dbReference type="InterPro" id="IPR027417">
    <property type="entry name" value="P-loop_NTPase"/>
</dbReference>
<dbReference type="EMBL" id="AP024421">
    <property type="protein sequence ID" value="BCR90675.1"/>
    <property type="molecule type" value="Genomic_DNA"/>
</dbReference>
<dbReference type="Pfam" id="PF24883">
    <property type="entry name" value="NPHP3_N"/>
    <property type="match status" value="1"/>
</dbReference>
<feature type="domain" description="Nephrocystin 3-like N-terminal" evidence="2">
    <location>
        <begin position="27"/>
        <end position="135"/>
    </location>
</feature>